<dbReference type="AlphaFoldDB" id="A0A1E7EPP8"/>
<dbReference type="Proteomes" id="UP000095751">
    <property type="component" value="Unassembled WGS sequence"/>
</dbReference>
<proteinExistence type="predicted"/>
<dbReference type="KEGG" id="fcy:FRACYDRAFT_250557"/>
<name>A0A1E7EPP8_9STRA</name>
<sequence>MQDSQEPTGEEIASSSGNVSNSNNSSNNNLQDSGFTADSLDENEEQESSSTGGRWFGGIGSDFMNIANCLTDNVSPVVSGVATLVHRTALAVANEIAQLERDGELGAAAVEDERSSFSKKNKDSNVVIGREGIILSSSSFDSTSSISNINKSESLILPWEICQESSQTTVSSSQEKENDDEISVYVTDTDLMKKIFILSRQESTFLGPFSEGLPEGNNKSILLQNTNYSISLSLYSSTFSMNNSRIKLIRRLLNIDENLASMHTGLTDVIRF</sequence>
<feature type="region of interest" description="Disordered" evidence="1">
    <location>
        <begin position="1"/>
        <end position="54"/>
    </location>
</feature>
<dbReference type="OrthoDB" id="47923at2759"/>
<feature type="compositionally biased region" description="Low complexity" evidence="1">
    <location>
        <begin position="14"/>
        <end position="29"/>
    </location>
</feature>
<evidence type="ECO:0000313" key="2">
    <source>
        <dbReference type="EMBL" id="OEU07932.1"/>
    </source>
</evidence>
<organism evidence="2 3">
    <name type="scientific">Fragilariopsis cylindrus CCMP1102</name>
    <dbReference type="NCBI Taxonomy" id="635003"/>
    <lineage>
        <taxon>Eukaryota</taxon>
        <taxon>Sar</taxon>
        <taxon>Stramenopiles</taxon>
        <taxon>Ochrophyta</taxon>
        <taxon>Bacillariophyta</taxon>
        <taxon>Bacillariophyceae</taxon>
        <taxon>Bacillariophycidae</taxon>
        <taxon>Bacillariales</taxon>
        <taxon>Bacillariaceae</taxon>
        <taxon>Fragilariopsis</taxon>
    </lineage>
</organism>
<keyword evidence="3" id="KW-1185">Reference proteome</keyword>
<reference evidence="2 3" key="1">
    <citation type="submission" date="2016-09" db="EMBL/GenBank/DDBJ databases">
        <title>Extensive genetic diversity and differential bi-allelic expression allows diatom success in the polar Southern Ocean.</title>
        <authorList>
            <consortium name="DOE Joint Genome Institute"/>
            <person name="Mock T."/>
            <person name="Otillar R.P."/>
            <person name="Strauss J."/>
            <person name="Dupont C."/>
            <person name="Frickenhaus S."/>
            <person name="Maumus F."/>
            <person name="Mcmullan M."/>
            <person name="Sanges R."/>
            <person name="Schmutz J."/>
            <person name="Toseland A."/>
            <person name="Valas R."/>
            <person name="Veluchamy A."/>
            <person name="Ward B.J."/>
            <person name="Allen A."/>
            <person name="Barry K."/>
            <person name="Falciatore A."/>
            <person name="Ferrante M."/>
            <person name="Fortunato A.E."/>
            <person name="Gloeckner G."/>
            <person name="Gruber A."/>
            <person name="Hipkin R."/>
            <person name="Janech M."/>
            <person name="Kroth P."/>
            <person name="Leese F."/>
            <person name="Lindquist E."/>
            <person name="Lyon B.R."/>
            <person name="Martin J."/>
            <person name="Mayer C."/>
            <person name="Parker M."/>
            <person name="Quesneville H."/>
            <person name="Raymond J."/>
            <person name="Uhlig C."/>
            <person name="Valentin K.U."/>
            <person name="Worden A.Z."/>
            <person name="Armbrust E.V."/>
            <person name="Bowler C."/>
            <person name="Green B."/>
            <person name="Moulton V."/>
            <person name="Van Oosterhout C."/>
            <person name="Grigoriev I."/>
        </authorList>
    </citation>
    <scope>NUCLEOTIDE SEQUENCE [LARGE SCALE GENOMIC DNA]</scope>
    <source>
        <strain evidence="2 3">CCMP1102</strain>
    </source>
</reference>
<dbReference type="EMBL" id="KV784383">
    <property type="protein sequence ID" value="OEU07932.1"/>
    <property type="molecule type" value="Genomic_DNA"/>
</dbReference>
<gene>
    <name evidence="2" type="ORF">FRACYDRAFT_250557</name>
</gene>
<evidence type="ECO:0000313" key="3">
    <source>
        <dbReference type="Proteomes" id="UP000095751"/>
    </source>
</evidence>
<accession>A0A1E7EPP8</accession>
<evidence type="ECO:0000256" key="1">
    <source>
        <dbReference type="SAM" id="MobiDB-lite"/>
    </source>
</evidence>
<protein>
    <submittedName>
        <fullName evidence="2">Uncharacterized protein</fullName>
    </submittedName>
</protein>
<dbReference type="InParanoid" id="A0A1E7EPP8"/>